<organism evidence="2 3">
    <name type="scientific">Gibberella nygamai</name>
    <name type="common">Bean root rot disease fungus</name>
    <name type="synonym">Fusarium nygamai</name>
    <dbReference type="NCBI Taxonomy" id="42673"/>
    <lineage>
        <taxon>Eukaryota</taxon>
        <taxon>Fungi</taxon>
        <taxon>Dikarya</taxon>
        <taxon>Ascomycota</taxon>
        <taxon>Pezizomycotina</taxon>
        <taxon>Sordariomycetes</taxon>
        <taxon>Hypocreomycetidae</taxon>
        <taxon>Hypocreales</taxon>
        <taxon>Nectriaceae</taxon>
        <taxon>Fusarium</taxon>
        <taxon>Fusarium fujikuroi species complex</taxon>
    </lineage>
</organism>
<evidence type="ECO:0000256" key="1">
    <source>
        <dbReference type="SAM" id="MobiDB-lite"/>
    </source>
</evidence>
<dbReference type="AlphaFoldDB" id="A0A2K0WAU8"/>
<dbReference type="EMBL" id="MTQA01000091">
    <property type="protein sequence ID" value="PNP79405.1"/>
    <property type="molecule type" value="Genomic_DNA"/>
</dbReference>
<dbReference type="OrthoDB" id="10305410at2759"/>
<keyword evidence="3" id="KW-1185">Reference proteome</keyword>
<accession>A0A2K0WAU8</accession>
<gene>
    <name evidence="2" type="ORF">FNYG_07240</name>
</gene>
<protein>
    <submittedName>
        <fullName evidence="2">Uncharacterized protein</fullName>
    </submittedName>
</protein>
<evidence type="ECO:0000313" key="2">
    <source>
        <dbReference type="EMBL" id="PNP79405.1"/>
    </source>
</evidence>
<dbReference type="Proteomes" id="UP000236664">
    <property type="component" value="Unassembled WGS sequence"/>
</dbReference>
<name>A0A2K0WAU8_GIBNY</name>
<reference evidence="2 3" key="1">
    <citation type="submission" date="2017-06" db="EMBL/GenBank/DDBJ databases">
        <title>Genome of Fusarium nygamai isolate CS10214.</title>
        <authorList>
            <person name="Gardiner D.M."/>
            <person name="Obanor F."/>
            <person name="Kazan K."/>
        </authorList>
    </citation>
    <scope>NUCLEOTIDE SEQUENCE [LARGE SCALE GENOMIC DNA]</scope>
    <source>
        <strain evidence="2 3">CS10214</strain>
    </source>
</reference>
<sequence length="64" mass="7036">MLQKYLLHDDQSSVERRLVLGQPAPSVEERKRETGQHLMAMGQGPVEATPEDGGDDMAAELGKM</sequence>
<comment type="caution">
    <text evidence="2">The sequence shown here is derived from an EMBL/GenBank/DDBJ whole genome shotgun (WGS) entry which is preliminary data.</text>
</comment>
<proteinExistence type="predicted"/>
<feature type="region of interest" description="Disordered" evidence="1">
    <location>
        <begin position="41"/>
        <end position="64"/>
    </location>
</feature>
<feature type="compositionally biased region" description="Acidic residues" evidence="1">
    <location>
        <begin position="49"/>
        <end position="58"/>
    </location>
</feature>
<evidence type="ECO:0000313" key="3">
    <source>
        <dbReference type="Proteomes" id="UP000236664"/>
    </source>
</evidence>